<dbReference type="InterPro" id="IPR001245">
    <property type="entry name" value="Ser-Thr/Tyr_kinase_cat_dom"/>
</dbReference>
<dbReference type="Gene3D" id="1.10.510.10">
    <property type="entry name" value="Transferase(Phosphotransferase) domain 1"/>
    <property type="match status" value="1"/>
</dbReference>
<dbReference type="Proteomes" id="UP000243579">
    <property type="component" value="Unassembled WGS sequence"/>
</dbReference>
<evidence type="ECO:0000256" key="1">
    <source>
        <dbReference type="SAM" id="MobiDB-lite"/>
    </source>
</evidence>
<dbReference type="OrthoDB" id="4062651at2759"/>
<dbReference type="InterPro" id="IPR011009">
    <property type="entry name" value="Kinase-like_dom_sf"/>
</dbReference>
<dbReference type="AlphaFoldDB" id="A0A1V9Z4T2"/>
<dbReference type="InterPro" id="IPR051681">
    <property type="entry name" value="Ser/Thr_Kinases-Pseudokinases"/>
</dbReference>
<feature type="region of interest" description="Disordered" evidence="1">
    <location>
        <begin position="1"/>
        <end position="87"/>
    </location>
</feature>
<dbReference type="PANTHER" id="PTHR44329:SF214">
    <property type="entry name" value="PROTEIN KINASE DOMAIN-CONTAINING PROTEIN"/>
    <property type="match status" value="1"/>
</dbReference>
<dbReference type="GO" id="GO:0005524">
    <property type="term" value="F:ATP binding"/>
    <property type="evidence" value="ECO:0007669"/>
    <property type="project" value="InterPro"/>
</dbReference>
<dbReference type="Pfam" id="PF07714">
    <property type="entry name" value="PK_Tyr_Ser-Thr"/>
    <property type="match status" value="1"/>
</dbReference>
<name>A0A1V9Z4T2_ACHHY</name>
<dbReference type="STRING" id="1202772.A0A1V9Z4T2"/>
<gene>
    <name evidence="3" type="ORF">ACHHYP_20117</name>
</gene>
<dbReference type="SUPFAM" id="SSF56112">
    <property type="entry name" value="Protein kinase-like (PK-like)"/>
    <property type="match status" value="1"/>
</dbReference>
<evidence type="ECO:0000313" key="3">
    <source>
        <dbReference type="EMBL" id="OQR92927.1"/>
    </source>
</evidence>
<organism evidence="3 4">
    <name type="scientific">Achlya hypogyna</name>
    <name type="common">Oomycete</name>
    <name type="synonym">Protoachlya hypogyna</name>
    <dbReference type="NCBI Taxonomy" id="1202772"/>
    <lineage>
        <taxon>Eukaryota</taxon>
        <taxon>Sar</taxon>
        <taxon>Stramenopiles</taxon>
        <taxon>Oomycota</taxon>
        <taxon>Saprolegniomycetes</taxon>
        <taxon>Saprolegniales</taxon>
        <taxon>Achlyaceae</taxon>
        <taxon>Achlya</taxon>
    </lineage>
</organism>
<dbReference type="InterPro" id="IPR000719">
    <property type="entry name" value="Prot_kinase_dom"/>
</dbReference>
<keyword evidence="3" id="KW-0418">Kinase</keyword>
<dbReference type="PANTHER" id="PTHR44329">
    <property type="entry name" value="SERINE/THREONINE-PROTEIN KINASE TNNI3K-RELATED"/>
    <property type="match status" value="1"/>
</dbReference>
<proteinExistence type="predicted"/>
<reference evidence="3 4" key="1">
    <citation type="journal article" date="2014" name="Genome Biol. Evol.">
        <title>The secreted proteins of Achlya hypogyna and Thraustotheca clavata identify the ancestral oomycete secretome and reveal gene acquisitions by horizontal gene transfer.</title>
        <authorList>
            <person name="Misner I."/>
            <person name="Blouin N."/>
            <person name="Leonard G."/>
            <person name="Richards T.A."/>
            <person name="Lane C.E."/>
        </authorList>
    </citation>
    <scope>NUCLEOTIDE SEQUENCE [LARGE SCALE GENOMIC DNA]</scope>
    <source>
        <strain evidence="3 4">ATCC 48635</strain>
    </source>
</reference>
<dbReference type="EMBL" id="JNBR01000435">
    <property type="protein sequence ID" value="OQR92927.1"/>
    <property type="molecule type" value="Genomic_DNA"/>
</dbReference>
<accession>A0A1V9Z4T2</accession>
<keyword evidence="4" id="KW-1185">Reference proteome</keyword>
<sequence length="398" mass="44806">MTNVAHVPVADPYAQQQDAYISGNGRRHGDSSDRYNRAHSNPSQYAPTARTPGVRTPGGGARTPGGGFRTPGRGSNAPSSNNRFPGNHMIMPRSGKDHSTFRDDINCGEYTELEPYKKQFWLDSTDIVHTRIVPGSYMKTELGHYLGQPVLIKSLIFSASTEDLVKNKKALVSEVRSMARLQHPNIVKFIGFYITEEHGLCCISEYMEGKTLRHLLDNKRVNLSWAKEKISIALDICSALVYMHSLTPRLIHRNVRAEKVLLTNRREAKLSGFGFARDRTYENTMTAGVGEIQWSAPELLQDGEDYDEKVDVYSFGVVLTELDTREVPYQNEMQHTPTADLTMKLVTGMLRPTVSDDCPTCIKLIIRQCLQHDPALRPTSDKVLELLREARTQLQEEK</sequence>
<feature type="compositionally biased region" description="Gly residues" evidence="1">
    <location>
        <begin position="56"/>
        <end position="69"/>
    </location>
</feature>
<evidence type="ECO:0000313" key="4">
    <source>
        <dbReference type="Proteomes" id="UP000243579"/>
    </source>
</evidence>
<feature type="domain" description="Protein kinase" evidence="2">
    <location>
        <begin position="126"/>
        <end position="394"/>
    </location>
</feature>
<feature type="compositionally biased region" description="Basic and acidic residues" evidence="1">
    <location>
        <begin position="27"/>
        <end position="36"/>
    </location>
</feature>
<evidence type="ECO:0000259" key="2">
    <source>
        <dbReference type="PROSITE" id="PS50011"/>
    </source>
</evidence>
<dbReference type="GO" id="GO:0004674">
    <property type="term" value="F:protein serine/threonine kinase activity"/>
    <property type="evidence" value="ECO:0007669"/>
    <property type="project" value="TreeGrafter"/>
</dbReference>
<comment type="caution">
    <text evidence="3">The sequence shown here is derived from an EMBL/GenBank/DDBJ whole genome shotgun (WGS) entry which is preliminary data.</text>
</comment>
<keyword evidence="3" id="KW-0808">Transferase</keyword>
<dbReference type="PROSITE" id="PS50011">
    <property type="entry name" value="PROTEIN_KINASE_DOM"/>
    <property type="match status" value="1"/>
</dbReference>
<feature type="compositionally biased region" description="Low complexity" evidence="1">
    <location>
        <begin position="46"/>
        <end position="55"/>
    </location>
</feature>
<protein>
    <submittedName>
        <fullName evidence="3">Protein kinase</fullName>
    </submittedName>
</protein>